<dbReference type="EMBL" id="JAHRIQ010108816">
    <property type="protein sequence ID" value="MEQ2257057.1"/>
    <property type="molecule type" value="Genomic_DNA"/>
</dbReference>
<feature type="compositionally biased region" description="Basic and acidic residues" evidence="3">
    <location>
        <begin position="73"/>
        <end position="91"/>
    </location>
</feature>
<dbReference type="InterPro" id="IPR007307">
    <property type="entry name" value="Ltv1"/>
</dbReference>
<evidence type="ECO:0000256" key="1">
    <source>
        <dbReference type="ARBA" id="ARBA00009078"/>
    </source>
</evidence>
<protein>
    <recommendedName>
        <fullName evidence="2">Protein LTV1 homolog</fullName>
    </recommendedName>
</protein>
<name>A0ABV0VIH9_9TELE</name>
<feature type="region of interest" description="Disordered" evidence="3">
    <location>
        <begin position="172"/>
        <end position="199"/>
    </location>
</feature>
<feature type="region of interest" description="Disordered" evidence="3">
    <location>
        <begin position="73"/>
        <end position="102"/>
    </location>
</feature>
<feature type="compositionally biased region" description="Acidic residues" evidence="3">
    <location>
        <begin position="92"/>
        <end position="102"/>
    </location>
</feature>
<sequence length="241" mass="27679">MDRCGCRSNEGAVPVRCGEERAEQKSDALDLPFYEQFDDDEIGALDNAELEGFIEPDSARLEEVIKDFFKQKEKDSLRPEDLGPKELPVVKEEEEDEEEEEMETVVIDASQEKWDCETIISTYSNLYNRPKVIKEPPKPKPIRVSNKTGIPLDVLPSRGLTAKQAERMTRINDSDLPRVSTQARSKEESKEERKARKHAIKEERKVRKLLRASADAISCSLQLLVSLYLLFEFEIFSCCFF</sequence>
<dbReference type="Proteomes" id="UP001482620">
    <property type="component" value="Unassembled WGS sequence"/>
</dbReference>
<gene>
    <name evidence="4" type="primary">LTV1_1</name>
    <name evidence="4" type="ORF">ILYODFUR_030518</name>
</gene>
<dbReference type="PANTHER" id="PTHR21531">
    <property type="entry name" value="LOW-TEMPERATURE VIABILITY PROTEIN LTV1-RELATED"/>
    <property type="match status" value="1"/>
</dbReference>
<proteinExistence type="inferred from homology"/>
<feature type="compositionally biased region" description="Basic and acidic residues" evidence="3">
    <location>
        <begin position="184"/>
        <end position="199"/>
    </location>
</feature>
<evidence type="ECO:0000313" key="5">
    <source>
        <dbReference type="Proteomes" id="UP001482620"/>
    </source>
</evidence>
<reference evidence="4 5" key="1">
    <citation type="submission" date="2021-06" db="EMBL/GenBank/DDBJ databases">
        <authorList>
            <person name="Palmer J.M."/>
        </authorList>
    </citation>
    <scope>NUCLEOTIDE SEQUENCE [LARGE SCALE GENOMIC DNA]</scope>
    <source>
        <strain evidence="5">if_2019</strain>
        <tissue evidence="4">Muscle</tissue>
    </source>
</reference>
<evidence type="ECO:0000256" key="2">
    <source>
        <dbReference type="ARBA" id="ARBA00021561"/>
    </source>
</evidence>
<comment type="caution">
    <text evidence="4">The sequence shown here is derived from an EMBL/GenBank/DDBJ whole genome shotgun (WGS) entry which is preliminary data.</text>
</comment>
<organism evidence="4 5">
    <name type="scientific">Ilyodon furcidens</name>
    <name type="common">goldbreast splitfin</name>
    <dbReference type="NCBI Taxonomy" id="33524"/>
    <lineage>
        <taxon>Eukaryota</taxon>
        <taxon>Metazoa</taxon>
        <taxon>Chordata</taxon>
        <taxon>Craniata</taxon>
        <taxon>Vertebrata</taxon>
        <taxon>Euteleostomi</taxon>
        <taxon>Actinopterygii</taxon>
        <taxon>Neopterygii</taxon>
        <taxon>Teleostei</taxon>
        <taxon>Neoteleostei</taxon>
        <taxon>Acanthomorphata</taxon>
        <taxon>Ovalentaria</taxon>
        <taxon>Atherinomorphae</taxon>
        <taxon>Cyprinodontiformes</taxon>
        <taxon>Goodeidae</taxon>
        <taxon>Ilyodon</taxon>
    </lineage>
</organism>
<evidence type="ECO:0000313" key="4">
    <source>
        <dbReference type="EMBL" id="MEQ2257057.1"/>
    </source>
</evidence>
<accession>A0ABV0VIH9</accession>
<dbReference type="PANTHER" id="PTHR21531:SF0">
    <property type="entry name" value="PROTEIN LTV1 HOMOLOG"/>
    <property type="match status" value="1"/>
</dbReference>
<evidence type="ECO:0000256" key="3">
    <source>
        <dbReference type="SAM" id="MobiDB-lite"/>
    </source>
</evidence>
<keyword evidence="5" id="KW-1185">Reference proteome</keyword>
<comment type="similarity">
    <text evidence="1">Belongs to the LTV1 family.</text>
</comment>